<gene>
    <name evidence="15" type="primary">CTSF</name>
    <name evidence="15" type="ORF">BLAG_LOCUS18928</name>
</gene>
<dbReference type="InterPro" id="IPR000668">
    <property type="entry name" value="Peptidase_C1A_C"/>
</dbReference>
<dbReference type="InterPro" id="IPR013201">
    <property type="entry name" value="Prot_inhib_I29"/>
</dbReference>
<evidence type="ECO:0000259" key="13">
    <source>
        <dbReference type="SMART" id="SM00645"/>
    </source>
</evidence>
<reference evidence="15" key="1">
    <citation type="submission" date="2022-01" db="EMBL/GenBank/DDBJ databases">
        <authorList>
            <person name="Braso-Vives M."/>
        </authorList>
    </citation>
    <scope>NUCLEOTIDE SEQUENCE</scope>
</reference>
<dbReference type="GO" id="GO:0008234">
    <property type="term" value="F:cysteine-type peptidase activity"/>
    <property type="evidence" value="ECO:0007669"/>
    <property type="project" value="UniProtKB-KW"/>
</dbReference>
<evidence type="ECO:0000313" key="16">
    <source>
        <dbReference type="Proteomes" id="UP000838412"/>
    </source>
</evidence>
<dbReference type="Gene3D" id="3.90.70.10">
    <property type="entry name" value="Cysteine proteinases"/>
    <property type="match status" value="1"/>
</dbReference>
<dbReference type="SUPFAM" id="SSF54001">
    <property type="entry name" value="Cysteine proteinases"/>
    <property type="match status" value="1"/>
</dbReference>
<dbReference type="Gene3D" id="1.10.246.10">
    <property type="match status" value="1"/>
</dbReference>
<dbReference type="AlphaFoldDB" id="A0A8J9ZVX6"/>
<evidence type="ECO:0000259" key="14">
    <source>
        <dbReference type="SMART" id="SM00848"/>
    </source>
</evidence>
<dbReference type="CDD" id="cd02248">
    <property type="entry name" value="Peptidase_C1A"/>
    <property type="match status" value="1"/>
</dbReference>
<keyword evidence="11" id="KW-0325">Glycoprotein</keyword>
<feature type="signal peptide" evidence="12">
    <location>
        <begin position="1"/>
        <end position="21"/>
    </location>
</feature>
<dbReference type="GO" id="GO:0006508">
    <property type="term" value="P:proteolysis"/>
    <property type="evidence" value="ECO:0007669"/>
    <property type="project" value="UniProtKB-KW"/>
</dbReference>
<keyword evidence="10" id="KW-1015">Disulfide bond</keyword>
<evidence type="ECO:0000256" key="1">
    <source>
        <dbReference type="ARBA" id="ARBA00004613"/>
    </source>
</evidence>
<protein>
    <submittedName>
        <fullName evidence="15">CTSF protein</fullName>
    </submittedName>
</protein>
<evidence type="ECO:0000256" key="7">
    <source>
        <dbReference type="ARBA" id="ARBA00022801"/>
    </source>
</evidence>
<feature type="chain" id="PRO_5035442529" evidence="12">
    <location>
        <begin position="22"/>
        <end position="699"/>
    </location>
</feature>
<dbReference type="InterPro" id="IPR020858">
    <property type="entry name" value="Serum_albumin-like"/>
</dbReference>
<dbReference type="PANTHER" id="PTHR12411">
    <property type="entry name" value="CYSTEINE PROTEASE FAMILY C1-RELATED"/>
    <property type="match status" value="1"/>
</dbReference>
<dbReference type="FunFam" id="3.90.70.10:FF:000130">
    <property type="entry name" value="Cysteine proteinase 1"/>
    <property type="match status" value="1"/>
</dbReference>
<keyword evidence="3" id="KW-0964">Secreted</keyword>
<dbReference type="SMART" id="SM00848">
    <property type="entry name" value="Inhibitor_I29"/>
    <property type="match status" value="1"/>
</dbReference>
<keyword evidence="6" id="KW-0677">Repeat</keyword>
<evidence type="ECO:0000256" key="2">
    <source>
        <dbReference type="ARBA" id="ARBA00008455"/>
    </source>
</evidence>
<dbReference type="PRINTS" id="PR00705">
    <property type="entry name" value="PAPAIN"/>
</dbReference>
<comment type="similarity">
    <text evidence="2">Belongs to the peptidase C1 family.</text>
</comment>
<name>A0A8J9ZVX6_BRALA</name>
<dbReference type="InterPro" id="IPR013128">
    <property type="entry name" value="Peptidase_C1A"/>
</dbReference>
<dbReference type="Proteomes" id="UP000838412">
    <property type="component" value="Chromosome 5"/>
</dbReference>
<comment type="subcellular location">
    <subcellularLocation>
        <location evidence="1">Secreted</location>
    </subcellularLocation>
</comment>
<dbReference type="InterPro" id="IPR039417">
    <property type="entry name" value="Peptidase_C1A_papain-like"/>
</dbReference>
<evidence type="ECO:0000256" key="8">
    <source>
        <dbReference type="ARBA" id="ARBA00022807"/>
    </source>
</evidence>
<evidence type="ECO:0000256" key="12">
    <source>
        <dbReference type="SAM" id="SignalP"/>
    </source>
</evidence>
<evidence type="ECO:0000256" key="5">
    <source>
        <dbReference type="ARBA" id="ARBA00022729"/>
    </source>
</evidence>
<dbReference type="PROSITE" id="PS00640">
    <property type="entry name" value="THIOL_PROTEASE_ASN"/>
    <property type="match status" value="1"/>
</dbReference>
<dbReference type="SUPFAM" id="SSF48552">
    <property type="entry name" value="Serum albumin-like"/>
    <property type="match status" value="1"/>
</dbReference>
<dbReference type="GO" id="GO:0005615">
    <property type="term" value="C:extracellular space"/>
    <property type="evidence" value="ECO:0007669"/>
    <property type="project" value="InterPro"/>
</dbReference>
<keyword evidence="5 12" id="KW-0732">Signal</keyword>
<dbReference type="PROSITE" id="PS00639">
    <property type="entry name" value="THIOL_PROTEASE_HIS"/>
    <property type="match status" value="1"/>
</dbReference>
<dbReference type="SMART" id="SM00645">
    <property type="entry name" value="Pept_C1"/>
    <property type="match status" value="1"/>
</dbReference>
<evidence type="ECO:0000256" key="10">
    <source>
        <dbReference type="ARBA" id="ARBA00023157"/>
    </source>
</evidence>
<dbReference type="Pfam" id="PF00112">
    <property type="entry name" value="Peptidase_C1"/>
    <property type="match status" value="1"/>
</dbReference>
<evidence type="ECO:0000256" key="9">
    <source>
        <dbReference type="ARBA" id="ARBA00023145"/>
    </source>
</evidence>
<evidence type="ECO:0000256" key="6">
    <source>
        <dbReference type="ARBA" id="ARBA00022737"/>
    </source>
</evidence>
<keyword evidence="8" id="KW-0788">Thiol protease</keyword>
<accession>A0A8J9ZVX6</accession>
<keyword evidence="7" id="KW-0378">Hydrolase</keyword>
<dbReference type="InterPro" id="IPR000169">
    <property type="entry name" value="Pept_cys_AS"/>
</dbReference>
<evidence type="ECO:0000256" key="11">
    <source>
        <dbReference type="ARBA" id="ARBA00023180"/>
    </source>
</evidence>
<dbReference type="EMBL" id="OV696690">
    <property type="protein sequence ID" value="CAH1264604.1"/>
    <property type="molecule type" value="Genomic_DNA"/>
</dbReference>
<sequence>MALLLWKLTALMLVVTAMSHALEEQVTANVIEDWKQVATHKNGLPYNSLGSPMFVAPRPTDQRAIGLMCKFVQDSPWLPNVKHGDDATAPDWNRLYADRLDDVTECCQMEGNDKELCIEMLQQKTVDQYCYFWANSAENALGISEPCCEETGEGRVHCMDQARYGLDVEIHDRDRTVDIMQVSVVEGVKQMFTMNSNPPPYDHGFCKWAKKQPYLDTLFEEANIQRMDPMSKVSKTTRELIRCCYVNGDGPTIDQCLDSVRRESLDDLCMKEKVLKTALPLIHPSILEEIPAGLKALLGYKDDILTHPCCLRSHVNRYSCFSQEWYGFKASRDPYDHTAEISQYREKLDQLKSKFALNIPVQDGFQKWYGGEVLPESTDDVEFLPELLGAPHMDQFQKFTVDYDMKYNDAKECLKRYHVFQDNMKKAATLQESDQGTAIYGVTKFMDLTEEEFTHYYLSPVPKDRQKILWPPADILSGDLPTEFDWRKKGAVTEVKNQGQCGSCWAFSVTGNIEGQHAIKHGELLSLSEQELVDCDKRDNGCNGGLPENAYKTLMGIGGLELESDYRYDGKDEACKFDRQKVAARVTGAVEISKNEKEMAQWLVQNGPISVALNANAMQFYMGGVSHPFSFLCDPSGLDHGVLIVGFGTHTTRYTETEQPYWIIKNSWGPEWGEKGYYRLYRGDGSCGINRMTSSAIVK</sequence>
<dbReference type="InterPro" id="IPR025661">
    <property type="entry name" value="Pept_asp_AS"/>
</dbReference>
<dbReference type="InterPro" id="IPR038765">
    <property type="entry name" value="Papain-like_cys_pep_sf"/>
</dbReference>
<keyword evidence="16" id="KW-1185">Reference proteome</keyword>
<dbReference type="OrthoDB" id="10253408at2759"/>
<feature type="domain" description="Peptidase C1A papain C-terminal" evidence="13">
    <location>
        <begin position="480"/>
        <end position="697"/>
    </location>
</feature>
<evidence type="ECO:0000313" key="15">
    <source>
        <dbReference type="EMBL" id="CAH1264604.1"/>
    </source>
</evidence>
<dbReference type="Pfam" id="PF08246">
    <property type="entry name" value="Inhibitor_I29"/>
    <property type="match status" value="1"/>
</dbReference>
<organism evidence="15 16">
    <name type="scientific">Branchiostoma lanceolatum</name>
    <name type="common">Common lancelet</name>
    <name type="synonym">Amphioxus lanceolatum</name>
    <dbReference type="NCBI Taxonomy" id="7740"/>
    <lineage>
        <taxon>Eukaryota</taxon>
        <taxon>Metazoa</taxon>
        <taxon>Chordata</taxon>
        <taxon>Cephalochordata</taxon>
        <taxon>Leptocardii</taxon>
        <taxon>Amphioxiformes</taxon>
        <taxon>Branchiostomatidae</taxon>
        <taxon>Branchiostoma</taxon>
    </lineage>
</organism>
<dbReference type="InterPro" id="IPR025660">
    <property type="entry name" value="Pept_his_AS"/>
</dbReference>
<evidence type="ECO:0000256" key="4">
    <source>
        <dbReference type="ARBA" id="ARBA00022670"/>
    </source>
</evidence>
<keyword evidence="4" id="KW-0645">Protease</keyword>
<evidence type="ECO:0000256" key="3">
    <source>
        <dbReference type="ARBA" id="ARBA00022525"/>
    </source>
</evidence>
<proteinExistence type="inferred from homology"/>
<feature type="domain" description="Cathepsin propeptide inhibitor" evidence="14">
    <location>
        <begin position="396"/>
        <end position="453"/>
    </location>
</feature>
<dbReference type="PROSITE" id="PS00139">
    <property type="entry name" value="THIOL_PROTEASE_CYS"/>
    <property type="match status" value="1"/>
</dbReference>
<keyword evidence="9" id="KW-0865">Zymogen</keyword>